<feature type="compositionally biased region" description="Basic and acidic residues" evidence="2">
    <location>
        <begin position="342"/>
        <end position="359"/>
    </location>
</feature>
<dbReference type="NCBIfam" id="TIGR00350">
    <property type="entry name" value="lytR_cpsA_psr"/>
    <property type="match status" value="1"/>
</dbReference>
<feature type="region of interest" description="Disordered" evidence="2">
    <location>
        <begin position="342"/>
        <end position="456"/>
    </location>
</feature>
<feature type="domain" description="Cell envelope-related transcriptional attenuator" evidence="3">
    <location>
        <begin position="73"/>
        <end position="219"/>
    </location>
</feature>
<comment type="similarity">
    <text evidence="1">Belongs to the LytR/CpsA/Psr (LCP) family.</text>
</comment>
<dbReference type="OrthoDB" id="9782542at2"/>
<dbReference type="InterPro" id="IPR050922">
    <property type="entry name" value="LytR/CpsA/Psr_CW_biosynth"/>
</dbReference>
<dbReference type="InterPro" id="IPR004474">
    <property type="entry name" value="LytR_CpsA_psr"/>
</dbReference>
<dbReference type="Proteomes" id="UP000468766">
    <property type="component" value="Unassembled WGS sequence"/>
</dbReference>
<feature type="compositionally biased region" description="Polar residues" evidence="2">
    <location>
        <begin position="360"/>
        <end position="371"/>
    </location>
</feature>
<dbReference type="AlphaFoldDB" id="A0A6I0F594"/>
<dbReference type="PANTHER" id="PTHR33392:SF6">
    <property type="entry name" value="POLYISOPRENYL-TEICHOIC ACID--PEPTIDOGLYCAN TEICHOIC ACID TRANSFERASE TAGU"/>
    <property type="match status" value="1"/>
</dbReference>
<gene>
    <name evidence="4" type="ORF">F9B85_01130</name>
</gene>
<evidence type="ECO:0000259" key="3">
    <source>
        <dbReference type="Pfam" id="PF03816"/>
    </source>
</evidence>
<evidence type="ECO:0000313" key="4">
    <source>
        <dbReference type="EMBL" id="KAB2954673.1"/>
    </source>
</evidence>
<dbReference type="Gene3D" id="3.40.630.190">
    <property type="entry name" value="LCP protein"/>
    <property type="match status" value="1"/>
</dbReference>
<dbReference type="PANTHER" id="PTHR33392">
    <property type="entry name" value="POLYISOPRENYL-TEICHOIC ACID--PEPTIDOGLYCAN TEICHOIC ACID TRANSFERASE TAGU"/>
    <property type="match status" value="1"/>
</dbReference>
<comment type="caution">
    <text evidence="4">The sequence shown here is derived from an EMBL/GenBank/DDBJ whole genome shotgun (WGS) entry which is preliminary data.</text>
</comment>
<evidence type="ECO:0000256" key="2">
    <source>
        <dbReference type="SAM" id="MobiDB-lite"/>
    </source>
</evidence>
<organism evidence="4 5">
    <name type="scientific">Heliorestis acidaminivorans</name>
    <dbReference type="NCBI Taxonomy" id="553427"/>
    <lineage>
        <taxon>Bacteria</taxon>
        <taxon>Bacillati</taxon>
        <taxon>Bacillota</taxon>
        <taxon>Clostridia</taxon>
        <taxon>Eubacteriales</taxon>
        <taxon>Heliobacteriaceae</taxon>
        <taxon>Heliorestis</taxon>
    </lineage>
</organism>
<feature type="compositionally biased region" description="Polar residues" evidence="2">
    <location>
        <begin position="441"/>
        <end position="456"/>
    </location>
</feature>
<feature type="compositionally biased region" description="Low complexity" evidence="2">
    <location>
        <begin position="382"/>
        <end position="401"/>
    </location>
</feature>
<evidence type="ECO:0000256" key="1">
    <source>
        <dbReference type="ARBA" id="ARBA00006068"/>
    </source>
</evidence>
<dbReference type="Pfam" id="PF03816">
    <property type="entry name" value="LytR_cpsA_psr"/>
    <property type="match status" value="1"/>
</dbReference>
<sequence>MNPKIILGLAMLFLFLLSAGVTYALLHNSLDKPEHQAEEVDESDVKDAKILKKDRINLLLIALDARPGEVEGRTDSLIFASLDRQNNSISLMSIPRDTRVSISGRGQDKINNAHFYGGVPLVQKTVEDLLGVSIDYYVKTNFEGFRDIVDTLGGVEIDVERRMYYYQGDPYDRIDLQKGLQRLNGDKALQYVRFRSDALGDISRTQRQQNFLQAFAKETLQMNNLWKIPTLIPQMSKAVETNLGVSDMLALAFTARDWNSLEIFSHTLPGNFLDLNGVSYWQVDPTVAKKATKDLLLGEVNTDIVEGRTIVLNDRPVQKAPQKEDLEDDEINQDQSKDLKEELRAGEKESQEKKNDSRTEATPTKPSNPTAPTSPMTPPLRPSTSTPSTPEKPQTQEPTQPKNDKPSLDFNEGPTKPSQDINEGAPPVPSGVEPLHPATPIENSVQFGGSSMDENI</sequence>
<protein>
    <submittedName>
        <fullName evidence="4">LytR family transcriptional regulator</fullName>
    </submittedName>
</protein>
<dbReference type="EMBL" id="WBXO01000001">
    <property type="protein sequence ID" value="KAB2954673.1"/>
    <property type="molecule type" value="Genomic_DNA"/>
</dbReference>
<proteinExistence type="inferred from homology"/>
<evidence type="ECO:0000313" key="5">
    <source>
        <dbReference type="Proteomes" id="UP000468766"/>
    </source>
</evidence>
<reference evidence="4 5" key="1">
    <citation type="submission" date="2019-10" db="EMBL/GenBank/DDBJ databases">
        <title>Whole-genome sequence of the extremophile Heliorestis acidaminivorans DSM 24790.</title>
        <authorList>
            <person name="Kyndt J.A."/>
            <person name="Meyer T.E."/>
        </authorList>
    </citation>
    <scope>NUCLEOTIDE SEQUENCE [LARGE SCALE GENOMIC DNA]</scope>
    <source>
        <strain evidence="4 5">DSM 24790</strain>
    </source>
</reference>
<keyword evidence="5" id="KW-1185">Reference proteome</keyword>
<accession>A0A6I0F594</accession>
<name>A0A6I0F594_9FIRM</name>